<dbReference type="PANTHER" id="PTHR43052">
    <property type="match status" value="1"/>
</dbReference>
<keyword evidence="7" id="KW-0547">Nucleotide-binding</keyword>
<evidence type="ECO:0000256" key="7">
    <source>
        <dbReference type="ARBA" id="ARBA00022741"/>
    </source>
</evidence>
<name>A0A9W6F1J1_9CHLO</name>
<dbReference type="EMBL" id="BRXU01000007">
    <property type="protein sequence ID" value="GLC53248.1"/>
    <property type="molecule type" value="Genomic_DNA"/>
</dbReference>
<dbReference type="InterPro" id="IPR004506">
    <property type="entry name" value="MnmA-like"/>
</dbReference>
<evidence type="ECO:0000256" key="4">
    <source>
        <dbReference type="ARBA" id="ARBA00022555"/>
    </source>
</evidence>
<dbReference type="SUPFAM" id="SSF52402">
    <property type="entry name" value="Adenine nucleotide alpha hydrolases-like"/>
    <property type="match status" value="1"/>
</dbReference>
<feature type="compositionally biased region" description="Low complexity" evidence="12">
    <location>
        <begin position="341"/>
        <end position="350"/>
    </location>
</feature>
<evidence type="ECO:0000313" key="16">
    <source>
        <dbReference type="Proteomes" id="UP001165080"/>
    </source>
</evidence>
<dbReference type="Gene3D" id="3.40.50.620">
    <property type="entry name" value="HUPs"/>
    <property type="match status" value="2"/>
</dbReference>
<comment type="similarity">
    <text evidence="2">Belongs to the MnmA/TRMU family.</text>
</comment>
<dbReference type="Pfam" id="PF20258">
    <property type="entry name" value="tRNA_Me_trans_C"/>
    <property type="match status" value="1"/>
</dbReference>
<dbReference type="GO" id="GO:0000049">
    <property type="term" value="F:tRNA binding"/>
    <property type="evidence" value="ECO:0007669"/>
    <property type="project" value="UniProtKB-KW"/>
</dbReference>
<protein>
    <recommendedName>
        <fullName evidence="3">tRNA-5-taurinomethyluridine 2-sulfurtransferase</fullName>
        <ecNumber evidence="3">2.8.1.14</ecNumber>
    </recommendedName>
</protein>
<keyword evidence="10" id="KW-1015">Disulfide bond</keyword>
<evidence type="ECO:0000256" key="8">
    <source>
        <dbReference type="ARBA" id="ARBA00022840"/>
    </source>
</evidence>
<evidence type="ECO:0000256" key="11">
    <source>
        <dbReference type="ARBA" id="ARBA00049564"/>
    </source>
</evidence>
<dbReference type="InterPro" id="IPR046884">
    <property type="entry name" value="MnmA-like_central"/>
</dbReference>
<evidence type="ECO:0000256" key="3">
    <source>
        <dbReference type="ARBA" id="ARBA00011953"/>
    </source>
</evidence>
<dbReference type="AlphaFoldDB" id="A0A9W6F1J1"/>
<keyword evidence="5" id="KW-0808">Transferase</keyword>
<dbReference type="Gene3D" id="2.40.30.10">
    <property type="entry name" value="Translation factors"/>
    <property type="match status" value="1"/>
</dbReference>
<accession>A0A9W6F1J1</accession>
<comment type="catalytic activity">
    <reaction evidence="11">
        <text>5-taurinomethyluridine(34) in tRNA + S-sulfanyl-L-cysteinyl-[protein] + AH2 + ATP = 5-taurinomethyl-2-thiouridine(34) in tRNA + L-cysteinyl-[protein] + A + AMP + diphosphate + H(+)</text>
        <dbReference type="Rhea" id="RHEA:47040"/>
        <dbReference type="Rhea" id="RHEA-COMP:10131"/>
        <dbReference type="Rhea" id="RHEA-COMP:11726"/>
        <dbReference type="Rhea" id="RHEA-COMP:11732"/>
        <dbReference type="Rhea" id="RHEA-COMP:11733"/>
        <dbReference type="ChEBI" id="CHEBI:13193"/>
        <dbReference type="ChEBI" id="CHEBI:15378"/>
        <dbReference type="ChEBI" id="CHEBI:17499"/>
        <dbReference type="ChEBI" id="CHEBI:29950"/>
        <dbReference type="ChEBI" id="CHEBI:30616"/>
        <dbReference type="ChEBI" id="CHEBI:33019"/>
        <dbReference type="ChEBI" id="CHEBI:61963"/>
        <dbReference type="ChEBI" id="CHEBI:87171"/>
        <dbReference type="ChEBI" id="CHEBI:87172"/>
        <dbReference type="ChEBI" id="CHEBI:456215"/>
        <dbReference type="EC" id="2.8.1.14"/>
    </reaction>
</comment>
<dbReference type="Pfam" id="PF20259">
    <property type="entry name" value="tRNA_Me_trans_M"/>
    <property type="match status" value="1"/>
</dbReference>
<dbReference type="GO" id="GO:0005524">
    <property type="term" value="F:ATP binding"/>
    <property type="evidence" value="ECO:0007669"/>
    <property type="project" value="UniProtKB-KW"/>
</dbReference>
<evidence type="ECO:0000256" key="1">
    <source>
        <dbReference type="ARBA" id="ARBA00003986"/>
    </source>
</evidence>
<evidence type="ECO:0000256" key="5">
    <source>
        <dbReference type="ARBA" id="ARBA00022679"/>
    </source>
</evidence>
<evidence type="ECO:0000256" key="12">
    <source>
        <dbReference type="SAM" id="MobiDB-lite"/>
    </source>
</evidence>
<dbReference type="OrthoDB" id="3685at2759"/>
<feature type="compositionally biased region" description="Gly residues" evidence="12">
    <location>
        <begin position="351"/>
        <end position="363"/>
    </location>
</feature>
<dbReference type="EC" id="2.8.1.14" evidence="3"/>
<sequence>MHSPLFFRACKSALSLGDARLGSIIVLPAVGRSCPRRGSDAAAAVRRRSTTAARVAGIQDIPTSSTPLPPLAANPAPAQQDDGFVAPAPEDWANHDLLMAGCEPGKRLNVAVLLSGGVDSSLALRLLRAAGHSCRAFYLQIWFQEDFRNFWDACPWEEDLQYARQVCESLGVPLEVVPLTTEYWDRVVSSSVEEIRAGRTPNPDMWCNSRVKFGAFYDYLDRTHGPAFDRVASGHYARVERVPRQRRAPLPPEQQQQQETERQETERQETCGGTGVEDSSSSGRGSSSGFGRGSEEVEVEAERRASHAAASTSGPASAAWGRQQQAPGAAPTHGSVPVGYTADAGARRAAAGGGAAGGAGGGEADTAVDEEEGEEVRLLLTPDAVKDQTYFLANLSPRQLSRVMFPLGCLTKSQVRKLAAAADLANKNRKDSQGICFLGKVKFHEFVREHLGEWPGPILEAESGQPLGLHAGYWFYTVGQRGGIKLPGGPWYVVAKDTLRNAVLVSRQYYDPDKQRNTFTCGPFNWLDAAARPASTDPRIGEPLYVKVRHGPNMYQCQLRLHDAAGDDTYGADSYGTVVLEQNDQGLAAGQYAVFYQGGRCLGCAVIQSTVDAPSVAAAGGDALAGSS</sequence>
<comment type="function">
    <text evidence="1">Catalyzes the 2-thiolation of uridine at the wobble position (U34) of mitochondrial tRNA(Lys), tRNA(Glu) and tRNA(Gln). Required for the formation of 5-taurinomethyl-2-thiouridine (tm5s2U) of mitochondrial tRNA(Lys), tRNA(Glu), and tRNA(Gln) at the wobble position. ATP is required to activate the C2 atom of the wobble base.</text>
</comment>
<keyword evidence="4" id="KW-0820">tRNA-binding</keyword>
<keyword evidence="8" id="KW-0067">ATP-binding</keyword>
<evidence type="ECO:0000256" key="2">
    <source>
        <dbReference type="ARBA" id="ARBA00006191"/>
    </source>
</evidence>
<reference evidence="15 16" key="1">
    <citation type="journal article" date="2023" name="Commun. Biol.">
        <title>Reorganization of the ancestral sex-determining regions during the evolution of trioecy in Pleodorina starrii.</title>
        <authorList>
            <person name="Takahashi K."/>
            <person name="Suzuki S."/>
            <person name="Kawai-Toyooka H."/>
            <person name="Yamamoto K."/>
            <person name="Hamaji T."/>
            <person name="Ootsuki R."/>
            <person name="Yamaguchi H."/>
            <person name="Kawachi M."/>
            <person name="Higashiyama T."/>
            <person name="Nozaki H."/>
        </authorList>
    </citation>
    <scope>NUCLEOTIDE SEQUENCE [LARGE SCALE GENOMIC DNA]</scope>
    <source>
        <strain evidence="15 16">NIES-4479</strain>
    </source>
</reference>
<feature type="domain" description="tRNA-specific 2-thiouridylase MnmA-like C-terminal" evidence="13">
    <location>
        <begin position="518"/>
        <end position="607"/>
    </location>
</feature>
<dbReference type="Gene3D" id="2.30.30.280">
    <property type="entry name" value="Adenine nucleotide alpha hydrolases-like domains"/>
    <property type="match status" value="1"/>
</dbReference>
<dbReference type="GO" id="GO:0061708">
    <property type="term" value="F:tRNA-5-taurinomethyluridine 2-sulfurtransferase"/>
    <property type="evidence" value="ECO:0007669"/>
    <property type="project" value="UniProtKB-EC"/>
</dbReference>
<evidence type="ECO:0000256" key="9">
    <source>
        <dbReference type="ARBA" id="ARBA00022884"/>
    </source>
</evidence>
<evidence type="ECO:0000259" key="13">
    <source>
        <dbReference type="Pfam" id="PF20258"/>
    </source>
</evidence>
<evidence type="ECO:0000259" key="14">
    <source>
        <dbReference type="Pfam" id="PF20259"/>
    </source>
</evidence>
<evidence type="ECO:0000313" key="15">
    <source>
        <dbReference type="EMBL" id="GLC53248.1"/>
    </source>
</evidence>
<feature type="region of interest" description="Disordered" evidence="12">
    <location>
        <begin position="240"/>
        <end position="372"/>
    </location>
</feature>
<dbReference type="InterPro" id="IPR023382">
    <property type="entry name" value="MnmA-like_central_sf"/>
</dbReference>
<comment type="caution">
    <text evidence="15">The sequence shown here is derived from an EMBL/GenBank/DDBJ whole genome shotgun (WGS) entry which is preliminary data.</text>
</comment>
<dbReference type="InterPro" id="IPR046885">
    <property type="entry name" value="MnmA-like_C"/>
</dbReference>
<dbReference type="CDD" id="cd01998">
    <property type="entry name" value="MnmA_TRMU-like"/>
    <property type="match status" value="1"/>
</dbReference>
<feature type="compositionally biased region" description="Basic and acidic residues" evidence="12">
    <location>
        <begin position="259"/>
        <end position="269"/>
    </location>
</feature>
<gene>
    <name evidence="15" type="primary">PLEST008731</name>
    <name evidence="15" type="ORF">PLESTB_000724400</name>
</gene>
<dbReference type="PANTHER" id="PTHR43052:SF1">
    <property type="entry name" value="TRNA-5-TAURINOMETHYLURIDINE 2-SULFURTRANSFERASE"/>
    <property type="match status" value="1"/>
</dbReference>
<dbReference type="Proteomes" id="UP001165080">
    <property type="component" value="Unassembled WGS sequence"/>
</dbReference>
<proteinExistence type="inferred from homology"/>
<evidence type="ECO:0000256" key="10">
    <source>
        <dbReference type="ARBA" id="ARBA00023157"/>
    </source>
</evidence>
<keyword evidence="16" id="KW-1185">Reference proteome</keyword>
<keyword evidence="9" id="KW-0694">RNA-binding</keyword>
<organism evidence="15 16">
    <name type="scientific">Pleodorina starrii</name>
    <dbReference type="NCBI Taxonomy" id="330485"/>
    <lineage>
        <taxon>Eukaryota</taxon>
        <taxon>Viridiplantae</taxon>
        <taxon>Chlorophyta</taxon>
        <taxon>core chlorophytes</taxon>
        <taxon>Chlorophyceae</taxon>
        <taxon>CS clade</taxon>
        <taxon>Chlamydomonadales</taxon>
        <taxon>Volvocaceae</taxon>
        <taxon>Pleodorina</taxon>
    </lineage>
</organism>
<feature type="compositionally biased region" description="Low complexity" evidence="12">
    <location>
        <begin position="276"/>
        <end position="285"/>
    </location>
</feature>
<dbReference type="GO" id="GO:0008033">
    <property type="term" value="P:tRNA processing"/>
    <property type="evidence" value="ECO:0007669"/>
    <property type="project" value="UniProtKB-KW"/>
</dbReference>
<evidence type="ECO:0000256" key="6">
    <source>
        <dbReference type="ARBA" id="ARBA00022694"/>
    </source>
</evidence>
<dbReference type="InterPro" id="IPR051305">
    <property type="entry name" value="tRNA_2-thiouridylase_MnmA"/>
</dbReference>
<dbReference type="Pfam" id="PF03054">
    <property type="entry name" value="tRNA_Me_trans"/>
    <property type="match status" value="2"/>
</dbReference>
<keyword evidence="6" id="KW-0819">tRNA processing</keyword>
<feature type="compositionally biased region" description="Low complexity" evidence="12">
    <location>
        <begin position="307"/>
        <end position="319"/>
    </location>
</feature>
<feature type="domain" description="tRNA-specific 2-thiouridylase MnmA-like central" evidence="14">
    <location>
        <begin position="445"/>
        <end position="507"/>
    </location>
</feature>
<dbReference type="InterPro" id="IPR014729">
    <property type="entry name" value="Rossmann-like_a/b/a_fold"/>
</dbReference>